<keyword evidence="2" id="KW-1185">Reference proteome</keyword>
<protein>
    <submittedName>
        <fullName evidence="1">Uncharacterized protein</fullName>
    </submittedName>
</protein>
<organism evidence="1 2">
    <name type="scientific">Smallanthus sonchifolius</name>
    <dbReference type="NCBI Taxonomy" id="185202"/>
    <lineage>
        <taxon>Eukaryota</taxon>
        <taxon>Viridiplantae</taxon>
        <taxon>Streptophyta</taxon>
        <taxon>Embryophyta</taxon>
        <taxon>Tracheophyta</taxon>
        <taxon>Spermatophyta</taxon>
        <taxon>Magnoliopsida</taxon>
        <taxon>eudicotyledons</taxon>
        <taxon>Gunneridae</taxon>
        <taxon>Pentapetalae</taxon>
        <taxon>asterids</taxon>
        <taxon>campanulids</taxon>
        <taxon>Asterales</taxon>
        <taxon>Asteraceae</taxon>
        <taxon>Asteroideae</taxon>
        <taxon>Heliantheae alliance</taxon>
        <taxon>Millerieae</taxon>
        <taxon>Smallanthus</taxon>
    </lineage>
</organism>
<proteinExistence type="predicted"/>
<name>A0ACB9IIY3_9ASTR</name>
<sequence>MRRRAVPGSPKVVLPRDGGGRQGEDDGQTTAGGGSTQIDECIGPNRGADEFKTHKRLSVNKLDSRDDSGGGVITGGVLLWNDFSWKKRGNPTSLCLNIRFHVDSLKIKV</sequence>
<evidence type="ECO:0000313" key="1">
    <source>
        <dbReference type="EMBL" id="KAI3808209.1"/>
    </source>
</evidence>
<dbReference type="Proteomes" id="UP001056120">
    <property type="component" value="Linkage Group LG08"/>
</dbReference>
<evidence type="ECO:0000313" key="2">
    <source>
        <dbReference type="Proteomes" id="UP001056120"/>
    </source>
</evidence>
<reference evidence="2" key="1">
    <citation type="journal article" date="2022" name="Mol. Ecol. Resour.">
        <title>The genomes of chicory, endive, great burdock and yacon provide insights into Asteraceae palaeo-polyploidization history and plant inulin production.</title>
        <authorList>
            <person name="Fan W."/>
            <person name="Wang S."/>
            <person name="Wang H."/>
            <person name="Wang A."/>
            <person name="Jiang F."/>
            <person name="Liu H."/>
            <person name="Zhao H."/>
            <person name="Xu D."/>
            <person name="Zhang Y."/>
        </authorList>
    </citation>
    <scope>NUCLEOTIDE SEQUENCE [LARGE SCALE GENOMIC DNA]</scope>
    <source>
        <strain evidence="2">cv. Yunnan</strain>
    </source>
</reference>
<dbReference type="EMBL" id="CM042025">
    <property type="protein sequence ID" value="KAI3808209.1"/>
    <property type="molecule type" value="Genomic_DNA"/>
</dbReference>
<comment type="caution">
    <text evidence="1">The sequence shown here is derived from an EMBL/GenBank/DDBJ whole genome shotgun (WGS) entry which is preliminary data.</text>
</comment>
<gene>
    <name evidence="1" type="ORF">L1987_24157</name>
</gene>
<accession>A0ACB9IIY3</accession>
<reference evidence="1 2" key="2">
    <citation type="journal article" date="2022" name="Mol. Ecol. Resour.">
        <title>The genomes of chicory, endive, great burdock and yacon provide insights into Asteraceae paleo-polyploidization history and plant inulin production.</title>
        <authorList>
            <person name="Fan W."/>
            <person name="Wang S."/>
            <person name="Wang H."/>
            <person name="Wang A."/>
            <person name="Jiang F."/>
            <person name="Liu H."/>
            <person name="Zhao H."/>
            <person name="Xu D."/>
            <person name="Zhang Y."/>
        </authorList>
    </citation>
    <scope>NUCLEOTIDE SEQUENCE [LARGE SCALE GENOMIC DNA]</scope>
    <source>
        <strain evidence="2">cv. Yunnan</strain>
        <tissue evidence="1">Leaves</tissue>
    </source>
</reference>